<dbReference type="InterPro" id="IPR003356">
    <property type="entry name" value="DNA_methylase_A-5"/>
</dbReference>
<feature type="region of interest" description="Disordered" evidence="3">
    <location>
        <begin position="2273"/>
        <end position="2342"/>
    </location>
</feature>
<feature type="compositionally biased region" description="Polar residues" evidence="3">
    <location>
        <begin position="534"/>
        <end position="546"/>
    </location>
</feature>
<dbReference type="RefSeq" id="WP_244611597.1">
    <property type="nucleotide sequence ID" value="NZ_AP019735.1"/>
</dbReference>
<dbReference type="Gene3D" id="3.40.50.150">
    <property type="entry name" value="Vaccinia Virus protein VP39"/>
    <property type="match status" value="1"/>
</dbReference>
<dbReference type="Gene3D" id="3.40.50.300">
    <property type="entry name" value="P-loop containing nucleotide triphosphate hydrolases"/>
    <property type="match status" value="1"/>
</dbReference>
<feature type="compositionally biased region" description="Basic and acidic residues" evidence="3">
    <location>
        <begin position="688"/>
        <end position="697"/>
    </location>
</feature>
<feature type="compositionally biased region" description="Polar residues" evidence="3">
    <location>
        <begin position="446"/>
        <end position="457"/>
    </location>
</feature>
<feature type="region of interest" description="Disordered" evidence="3">
    <location>
        <begin position="509"/>
        <end position="562"/>
    </location>
</feature>
<keyword evidence="6" id="KW-1185">Reference proteome</keyword>
<evidence type="ECO:0000313" key="6">
    <source>
        <dbReference type="Proteomes" id="UP000318946"/>
    </source>
</evidence>
<keyword evidence="2" id="KW-0175">Coiled coil</keyword>
<sequence>MAYNKTEHLRRNIEAIRTAFALEREQRAATPEERDVLRAYSGFGAIKEVLEPLPHKKETALTPLIEELHAVLKENTDGEREYKRYLDGIKSSVLTAFYTPAPVTDAIARMLYNAGVVPVRALEPSAGTGAFAEYLRRYNEEAEITCFEKDPLTGLILHRLHPDDTVRVQGFETIEPAYEGHFDLITSNIPFGDVSLFDPAFSSARDPVRRQGAWAIHNYFFMKSVDLVRDGGLVAFITSQGMADAERNRPVREWLMERCDLVAAVRLPNNLFTDHAGTEAGSDLIVLQKNSVARPLSERQRDFIETRTLSNGITVNNSFRSLDRVVQTSAKAGTNPYGKPAMEFTHAGGVEGIARALADMLAEDMERHFNRELYESHAPKTAPRQYRERQTETVSPRQAHDDIGQARNTELSGQTALQQHGNREIARENPATERDGIGQEQKAELSGQTVRQQTRQAAPSAAQAPETTAGIFDDEPPYPPDLDPFWQAIEDHWFPDEAEARIRTEEALRAERRQAEPSSAQTTLFPDAPASPHPSRQTAEFRQPATSVRLPETARRGGPRRAGEVLQEVLSDLRQKAERYQSVRVQEPVPFDEQPGPFWHPTEEEWRDLNRWMEERYAVTQAASDGYRLDPETGEMIPIEDAEAEEIRDEATVQAEGAAMPNESLPPLPTQEAWQPAGQDWAEFGAWQEERERRFMEEYPPSPEMYGYAEPAAAAPEKEQADTSEMRREPVVQGVRPEISEPAVMDSAARRAPAHVPASAQEPQSMQETERSAGSTVRPADDGLEETVAEPAATATQTRAAGQPSQDGFAGSLFDAFDTQTEPEPVLNVQQEPVLTLYDLFGFSAEERSQVNRPKKRGPKPKGKRQAAGMPQVRHRPAQQDSATSSQKASKPVQEEERPLDWRERLMQNRPHQEERQPAEVSTAVPAERSAGTSAENQLRTITGNRQAAAKPAAGRSGVAGQPQAAIRTEYGRERPEPSRKVPDSAADGKSGDRAQLSDALSPQAATPRNTAHGDEAAEDPLAPRPFKGERPEHYRDGTLIVDKENRVGYLSDLKTLRPMFHPLDLPEEQRVKMSLYIEVRDTYHHLYNVEADTQAPHPALRVMLNSLYDNFVERFGRLNEPQNIDQIRMDSGADEILSLERYTDGIVNKADIFDHPVAFNPAEIEKTDDVHTALAASMNRYADINIGYISELTGASEAEVLEQLKGRIYFNPDSGKYEIAERVIAGNVIEKADRVQRFLDENPDHEGARETLAALHEATPKPIAFEDLDFNFGERWIPTGIYDSYASWLFETEVKIGYIADLDEFGITAKDEYNIKIQNQYAVRGEFRRYTGLHLMKHALHNTIPDITKKARKLIDGEWREVKVRDGEKIQQANIKIDEIRSGFTDWLCDQSADFKERLADMYNRKFNCFVRPKYDGSHLTFPGLDRKALGIEDLYPSQKDAIWMDILLGGGIVDHEVGGGKTLIMCCGTYEKKRIGLVNKPMITGLKANIHEIAKTFCTAYPMARVLYPGREDFTPKKREQIFRQIKNNDWDAVILSHEQFGMIPQSPEIQQEILRAELDSVEQNLMLLKAQGKNVSKRMLTGCLKRQHNLEAKLQKAQYALDHRRDDAVDFRRMGIDHLCVDESHKFKNLMFNTRHDRVAGLGNPDGSQRALNMLFALRTIQERTGRDLGATFLSGTTISNSLTELYLLFKYLRPQALERQNIRTFDAWAAVFAKKSVDYEFSVTNQIVQKERFRYFIKVPELAAFYSEITDFRTAEDIGIDRPHKNEILHNIPPTPDQQAFIDKLVHFAKTGDATVLGRAPLTESEEKAKMLIATDYARKMSLDMRMIDPELYGDHADNKANHCAAQIAHYYRKYDARKGTQFVFSDLGTWKPGDEWNVYAEIKRKLVEDHGIPASEVRFIQEAAGSEGKRKKMIEEMNTGRIRVLFGSTDMLGTGVNAQRRCVAIHHLDSPWRPSDLEQREGRGIRKGNEIAKLYADNTVDVLIYAVEKSLDAYKFGLLHNKQLFIRQLKQNRMGVRTIDEGGMDEGSGMNFSEYVAVLSGNTDLLEKARLEKKIAGLESERQAFVRGKSSSRSQLEYTLGKIGELDERIGRIEKDLEAFRSRAELNEDGSYRNRITLDGAESNDPQFIGKQLNHIAKTVDTGTGEKRIGSIYGFEIIVKSEKSMKEDFEAIRNRFYVRGEGEYLYQYNYGNLAGDPRTAALNPLHALGTIEPTLEKFRKERTSLEKDVPQLRQIIEGTWRKEADLAALKKEMEQLDRQIQLALKPVGSDRDGEEAGEQQEQQQEKDARRETPVADDLQRHIPARLRQIADASGGRIVIGSVPSRTDDDSPSKKIKL</sequence>
<gene>
    <name evidence="5" type="ORF">A5CBH24_01320</name>
</gene>
<name>A0A4Y1WRE3_9BACT</name>
<reference evidence="6" key="1">
    <citation type="submission" date="2019-06" db="EMBL/GenBank/DDBJ databases">
        <title>Alistipes onderdonkii subsp. vulgaris subsp. nov., Alistipes dispar sp. nov. and Alistipes communis sp. nov., isolated from human faeces, and creation of Alistipes onderdonkii subsp. onderdonkii subsp. nov.</title>
        <authorList>
            <person name="Sakamoto M."/>
            <person name="Ikeyama N."/>
            <person name="Ogata Y."/>
            <person name="Suda W."/>
            <person name="Iino T."/>
            <person name="Hattori M."/>
            <person name="Ohkuma M."/>
        </authorList>
    </citation>
    <scope>NUCLEOTIDE SEQUENCE [LARGE SCALE GENOMIC DNA]</scope>
    <source>
        <strain evidence="6">5CBH24</strain>
    </source>
</reference>
<feature type="coiled-coil region" evidence="2">
    <location>
        <begin position="2220"/>
        <end position="2264"/>
    </location>
</feature>
<evidence type="ECO:0000256" key="1">
    <source>
        <dbReference type="ARBA" id="ARBA00006594"/>
    </source>
</evidence>
<feature type="region of interest" description="Disordered" evidence="3">
    <location>
        <begin position="685"/>
        <end position="1038"/>
    </location>
</feature>
<feature type="compositionally biased region" description="Basic and acidic residues" evidence="3">
    <location>
        <begin position="2330"/>
        <end position="2342"/>
    </location>
</feature>
<feature type="compositionally biased region" description="Low complexity" evidence="3">
    <location>
        <begin position="789"/>
        <end position="801"/>
    </location>
</feature>
<dbReference type="Pfam" id="PF02384">
    <property type="entry name" value="N6_Mtase"/>
    <property type="match status" value="1"/>
</dbReference>
<dbReference type="CDD" id="cd02440">
    <property type="entry name" value="AdoMet_MTases"/>
    <property type="match status" value="1"/>
</dbReference>
<dbReference type="PRINTS" id="PR00507">
    <property type="entry name" value="N12N6MTFRASE"/>
</dbReference>
<organism evidence="5 6">
    <name type="scientific">Alistipes communis</name>
    <dbReference type="NCBI Taxonomy" id="2585118"/>
    <lineage>
        <taxon>Bacteria</taxon>
        <taxon>Pseudomonadati</taxon>
        <taxon>Bacteroidota</taxon>
        <taxon>Bacteroidia</taxon>
        <taxon>Bacteroidales</taxon>
        <taxon>Rikenellaceae</taxon>
        <taxon>Alistipes</taxon>
    </lineage>
</organism>
<dbReference type="KEGG" id="acou:A5CBH24_01320"/>
<feature type="compositionally biased region" description="Basic residues" evidence="3">
    <location>
        <begin position="853"/>
        <end position="865"/>
    </location>
</feature>
<feature type="compositionally biased region" description="Polar residues" evidence="3">
    <location>
        <begin position="999"/>
        <end position="1010"/>
    </location>
</feature>
<dbReference type="InterPro" id="IPR027417">
    <property type="entry name" value="P-loop_NTPase"/>
</dbReference>
<feature type="domain" description="Helicase C-terminal" evidence="4">
    <location>
        <begin position="1851"/>
        <end position="2015"/>
    </location>
</feature>
<dbReference type="PANTHER" id="PTHR41313">
    <property type="entry name" value="ADENINE-SPECIFIC METHYLTRANSFERASE"/>
    <property type="match status" value="1"/>
</dbReference>
<dbReference type="GO" id="GO:0003677">
    <property type="term" value="F:DNA binding"/>
    <property type="evidence" value="ECO:0007669"/>
    <property type="project" value="InterPro"/>
</dbReference>
<feature type="compositionally biased region" description="Basic and acidic residues" evidence="3">
    <location>
        <begin position="1027"/>
        <end position="1038"/>
    </location>
</feature>
<feature type="compositionally biased region" description="Basic and acidic residues" evidence="3">
    <location>
        <begin position="2288"/>
        <end position="2305"/>
    </location>
</feature>
<feature type="compositionally biased region" description="Basic and acidic residues" evidence="3">
    <location>
        <begin position="716"/>
        <end position="730"/>
    </location>
</feature>
<feature type="compositionally biased region" description="Basic and acidic residues" evidence="3">
    <location>
        <begin position="970"/>
        <end position="983"/>
    </location>
</feature>
<evidence type="ECO:0000256" key="3">
    <source>
        <dbReference type="SAM" id="MobiDB-lite"/>
    </source>
</evidence>
<feature type="region of interest" description="Disordered" evidence="3">
    <location>
        <begin position="372"/>
        <end position="479"/>
    </location>
</feature>
<dbReference type="SUPFAM" id="SSF52540">
    <property type="entry name" value="P-loop containing nucleoside triphosphate hydrolases"/>
    <property type="match status" value="2"/>
</dbReference>
<dbReference type="Proteomes" id="UP000318946">
    <property type="component" value="Chromosome"/>
</dbReference>
<feature type="compositionally biased region" description="Polar residues" evidence="3">
    <location>
        <begin position="761"/>
        <end position="775"/>
    </location>
</feature>
<dbReference type="SUPFAM" id="SSF53335">
    <property type="entry name" value="S-adenosyl-L-methionine-dependent methyltransferases"/>
    <property type="match status" value="1"/>
</dbReference>
<dbReference type="InterPro" id="IPR001650">
    <property type="entry name" value="Helicase_C-like"/>
</dbReference>
<evidence type="ECO:0000256" key="2">
    <source>
        <dbReference type="SAM" id="Coils"/>
    </source>
</evidence>
<dbReference type="EMBL" id="AP019735">
    <property type="protein sequence ID" value="BBL02819.1"/>
    <property type="molecule type" value="Genomic_DNA"/>
</dbReference>
<accession>A0A4Y1WRE3</accession>
<feature type="compositionally biased region" description="Basic and acidic residues" evidence="3">
    <location>
        <begin position="421"/>
        <end position="443"/>
    </location>
</feature>
<feature type="compositionally biased region" description="Basic and acidic residues" evidence="3">
    <location>
        <begin position="893"/>
        <end position="918"/>
    </location>
</feature>
<feature type="compositionally biased region" description="Polar residues" evidence="3">
    <location>
        <begin position="818"/>
        <end position="833"/>
    </location>
</feature>
<dbReference type="GeneID" id="78340852"/>
<dbReference type="PANTHER" id="PTHR41313:SF1">
    <property type="entry name" value="DNA METHYLASE ADENINE-SPECIFIC DOMAIN-CONTAINING PROTEIN"/>
    <property type="match status" value="1"/>
</dbReference>
<dbReference type="PROSITE" id="PS51194">
    <property type="entry name" value="HELICASE_CTER"/>
    <property type="match status" value="1"/>
</dbReference>
<evidence type="ECO:0000313" key="5">
    <source>
        <dbReference type="EMBL" id="BBL02819.1"/>
    </source>
</evidence>
<feature type="compositionally biased region" description="Polar residues" evidence="3">
    <location>
        <begin position="406"/>
        <end position="420"/>
    </location>
</feature>
<feature type="compositionally biased region" description="Polar residues" evidence="3">
    <location>
        <begin position="931"/>
        <end position="946"/>
    </location>
</feature>
<comment type="similarity">
    <text evidence="1">Belongs to the N(4)/N(6)-methyltransferase family.</text>
</comment>
<feature type="compositionally biased region" description="Polar residues" evidence="3">
    <location>
        <begin position="879"/>
        <end position="889"/>
    </location>
</feature>
<evidence type="ECO:0000259" key="4">
    <source>
        <dbReference type="PROSITE" id="PS51194"/>
    </source>
</evidence>
<dbReference type="Pfam" id="PF00271">
    <property type="entry name" value="Helicase_C"/>
    <property type="match status" value="1"/>
</dbReference>
<dbReference type="InterPro" id="IPR029063">
    <property type="entry name" value="SAM-dependent_MTases_sf"/>
</dbReference>
<dbReference type="InterPro" id="IPR052933">
    <property type="entry name" value="DNA_Protect_Modify"/>
</dbReference>
<protein>
    <recommendedName>
        <fullName evidence="4">Helicase C-terminal domain-containing protein</fullName>
    </recommendedName>
</protein>
<proteinExistence type="inferred from homology"/>
<dbReference type="GO" id="GO:0008170">
    <property type="term" value="F:N-methyltransferase activity"/>
    <property type="evidence" value="ECO:0007669"/>
    <property type="project" value="InterPro"/>
</dbReference>